<keyword evidence="2" id="KW-0479">Metal-binding</keyword>
<dbReference type="AlphaFoldDB" id="A0AAD7LXY9"/>
<keyword evidence="3 6" id="KW-0863">Zinc-finger</keyword>
<feature type="compositionally biased region" description="Basic and acidic residues" evidence="7">
    <location>
        <begin position="31"/>
        <end position="51"/>
    </location>
</feature>
<dbReference type="GO" id="GO:0008270">
    <property type="term" value="F:zinc ion binding"/>
    <property type="evidence" value="ECO:0007669"/>
    <property type="project" value="UniProtKB-KW"/>
</dbReference>
<dbReference type="PROSITE" id="PS00028">
    <property type="entry name" value="ZINC_FINGER_C2H2_1"/>
    <property type="match status" value="1"/>
</dbReference>
<evidence type="ECO:0000259" key="8">
    <source>
        <dbReference type="PROSITE" id="PS50157"/>
    </source>
</evidence>
<evidence type="ECO:0000256" key="3">
    <source>
        <dbReference type="ARBA" id="ARBA00022771"/>
    </source>
</evidence>
<protein>
    <submittedName>
        <fullName evidence="9">Zinc finger family protein</fullName>
    </submittedName>
</protein>
<evidence type="ECO:0000256" key="2">
    <source>
        <dbReference type="ARBA" id="ARBA00022723"/>
    </source>
</evidence>
<dbReference type="InterPro" id="IPR036236">
    <property type="entry name" value="Znf_C2H2_sf"/>
</dbReference>
<dbReference type="SUPFAM" id="SSF57667">
    <property type="entry name" value="beta-beta-alpha zinc fingers"/>
    <property type="match status" value="1"/>
</dbReference>
<feature type="region of interest" description="Disordered" evidence="7">
    <location>
        <begin position="18"/>
        <end position="66"/>
    </location>
</feature>
<evidence type="ECO:0000256" key="1">
    <source>
        <dbReference type="ARBA" id="ARBA00004123"/>
    </source>
</evidence>
<sequence length="163" mass="18525">MEKPSREPCFFDKYPCSAPEAPPCPNTPLRNPKEKIQKLSQEDEEEKKETLLDLNVSDDNYSSPGSNSELNLINCLDMGLSKTPSGNSPASEVEQRVFSCNYCQRKFYSSQALGGHQNAHKRERTLAKKEQRLGTHIMASDAAFGNPFWQNQYHYSRLVQTSY</sequence>
<dbReference type="InterPro" id="IPR013087">
    <property type="entry name" value="Znf_C2H2_type"/>
</dbReference>
<evidence type="ECO:0000256" key="7">
    <source>
        <dbReference type="SAM" id="MobiDB-lite"/>
    </source>
</evidence>
<evidence type="ECO:0000313" key="10">
    <source>
        <dbReference type="Proteomes" id="UP001163823"/>
    </source>
</evidence>
<comment type="caution">
    <text evidence="9">The sequence shown here is derived from an EMBL/GenBank/DDBJ whole genome shotgun (WGS) entry which is preliminary data.</text>
</comment>
<evidence type="ECO:0000313" key="9">
    <source>
        <dbReference type="EMBL" id="KAJ7966242.1"/>
    </source>
</evidence>
<feature type="domain" description="C2H2-type" evidence="8">
    <location>
        <begin position="98"/>
        <end position="125"/>
    </location>
</feature>
<name>A0AAD7LXY9_QUISA</name>
<dbReference type="Gene3D" id="3.30.160.60">
    <property type="entry name" value="Classic Zinc Finger"/>
    <property type="match status" value="1"/>
</dbReference>
<dbReference type="GO" id="GO:0005634">
    <property type="term" value="C:nucleus"/>
    <property type="evidence" value="ECO:0007669"/>
    <property type="project" value="UniProtKB-SubCell"/>
</dbReference>
<dbReference type="FunFam" id="3.30.160.60:FF:001366">
    <property type="entry name" value="Zinc finger protein 2"/>
    <property type="match status" value="1"/>
</dbReference>
<dbReference type="EMBL" id="JARAOO010000006">
    <property type="protein sequence ID" value="KAJ7966242.1"/>
    <property type="molecule type" value="Genomic_DNA"/>
</dbReference>
<evidence type="ECO:0000256" key="6">
    <source>
        <dbReference type="PROSITE-ProRule" id="PRU00042"/>
    </source>
</evidence>
<keyword evidence="4" id="KW-0862">Zinc</keyword>
<evidence type="ECO:0000256" key="4">
    <source>
        <dbReference type="ARBA" id="ARBA00022833"/>
    </source>
</evidence>
<evidence type="ECO:0000256" key="5">
    <source>
        <dbReference type="ARBA" id="ARBA00023242"/>
    </source>
</evidence>
<reference evidence="9" key="1">
    <citation type="journal article" date="2023" name="Science">
        <title>Elucidation of the pathway for biosynthesis of saponin adjuvants from the soapbark tree.</title>
        <authorList>
            <person name="Reed J."/>
            <person name="Orme A."/>
            <person name="El-Demerdash A."/>
            <person name="Owen C."/>
            <person name="Martin L.B.B."/>
            <person name="Misra R.C."/>
            <person name="Kikuchi S."/>
            <person name="Rejzek M."/>
            <person name="Martin A.C."/>
            <person name="Harkess A."/>
            <person name="Leebens-Mack J."/>
            <person name="Louveau T."/>
            <person name="Stephenson M.J."/>
            <person name="Osbourn A."/>
        </authorList>
    </citation>
    <scope>NUCLEOTIDE SEQUENCE</scope>
    <source>
        <strain evidence="9">S10</strain>
    </source>
</reference>
<proteinExistence type="predicted"/>
<feature type="compositionally biased region" description="Polar residues" evidence="7">
    <location>
        <begin position="57"/>
        <end position="66"/>
    </location>
</feature>
<gene>
    <name evidence="9" type="ORF">O6P43_015745</name>
</gene>
<comment type="subcellular location">
    <subcellularLocation>
        <location evidence="1">Nucleus</location>
    </subcellularLocation>
</comment>
<organism evidence="9 10">
    <name type="scientific">Quillaja saponaria</name>
    <name type="common">Soap bark tree</name>
    <dbReference type="NCBI Taxonomy" id="32244"/>
    <lineage>
        <taxon>Eukaryota</taxon>
        <taxon>Viridiplantae</taxon>
        <taxon>Streptophyta</taxon>
        <taxon>Embryophyta</taxon>
        <taxon>Tracheophyta</taxon>
        <taxon>Spermatophyta</taxon>
        <taxon>Magnoliopsida</taxon>
        <taxon>eudicotyledons</taxon>
        <taxon>Gunneridae</taxon>
        <taxon>Pentapetalae</taxon>
        <taxon>rosids</taxon>
        <taxon>fabids</taxon>
        <taxon>Fabales</taxon>
        <taxon>Quillajaceae</taxon>
        <taxon>Quillaja</taxon>
    </lineage>
</organism>
<dbReference type="PANTHER" id="PTHR47287">
    <property type="entry name" value="C2H2 AND C2HC ZINC FINGERS SUPERFAMILY PROTEIN"/>
    <property type="match status" value="1"/>
</dbReference>
<keyword evidence="5" id="KW-0539">Nucleus</keyword>
<accession>A0AAD7LXY9</accession>
<dbReference type="KEGG" id="qsa:O6P43_015745"/>
<dbReference type="GO" id="GO:0009788">
    <property type="term" value="P:negative regulation of abscisic acid-activated signaling pathway"/>
    <property type="evidence" value="ECO:0007669"/>
    <property type="project" value="InterPro"/>
</dbReference>
<dbReference type="InterPro" id="IPR044246">
    <property type="entry name" value="ZFP3-like"/>
</dbReference>
<dbReference type="PANTHER" id="PTHR47287:SF17">
    <property type="entry name" value="C2H2 AND C2HC ZINC FINGERS SUPERFAMILY PROTEIN"/>
    <property type="match status" value="1"/>
</dbReference>
<dbReference type="PROSITE" id="PS50157">
    <property type="entry name" value="ZINC_FINGER_C2H2_2"/>
    <property type="match status" value="1"/>
</dbReference>
<dbReference type="Proteomes" id="UP001163823">
    <property type="component" value="Chromosome 6"/>
</dbReference>
<keyword evidence="10" id="KW-1185">Reference proteome</keyword>